<organism evidence="1">
    <name type="scientific">uncultured Caudovirales phage</name>
    <dbReference type="NCBI Taxonomy" id="2100421"/>
    <lineage>
        <taxon>Viruses</taxon>
        <taxon>Duplodnaviria</taxon>
        <taxon>Heunggongvirae</taxon>
        <taxon>Uroviricota</taxon>
        <taxon>Caudoviricetes</taxon>
        <taxon>Peduoviridae</taxon>
        <taxon>Maltschvirus</taxon>
        <taxon>Maltschvirus maltsch</taxon>
    </lineage>
</organism>
<evidence type="ECO:0000313" key="1">
    <source>
        <dbReference type="EMBL" id="ASN69097.1"/>
    </source>
</evidence>
<dbReference type="EMBL" id="MF417885">
    <property type="protein sequence ID" value="ASN69097.1"/>
    <property type="molecule type" value="Genomic_DNA"/>
</dbReference>
<accession>A0A2H4J6Y0</accession>
<reference evidence="1" key="1">
    <citation type="submission" date="2017-06" db="EMBL/GenBank/DDBJ databases">
        <title>Novel phages from South African skin metaviromes.</title>
        <authorList>
            <person name="van Zyl L.J."/>
            <person name="Abrahams Y."/>
            <person name="Stander E.A."/>
            <person name="Kirby B.M."/>
            <person name="Clavaud C."/>
            <person name="Farcet C."/>
            <person name="Breton L."/>
            <person name="Trindade M.I."/>
        </authorList>
    </citation>
    <scope>NUCLEOTIDE SEQUENCE</scope>
</reference>
<name>A0A2H4J6Y0_9CAUD</name>
<gene>
    <name evidence="1" type="ORF">3S9_56</name>
</gene>
<sequence length="67" mass="7859">MATQKQVDYVKLLQKKFDPFNIGEKYTDEQIKKMSHKEVSQVIEHLKEEIAKDELYNECMSAGLPNQ</sequence>
<proteinExistence type="predicted"/>
<protein>
    <submittedName>
        <fullName evidence="1">Uncharacterized protein</fullName>
    </submittedName>
</protein>